<dbReference type="EMBL" id="JAFEMO010000010">
    <property type="protein sequence ID" value="KAH7560509.1"/>
    <property type="molecule type" value="Genomic_DNA"/>
</dbReference>
<dbReference type="InterPro" id="IPR011047">
    <property type="entry name" value="Quinoprotein_ADH-like_sf"/>
</dbReference>
<name>A0ABQ8HHG7_9ROSI</name>
<keyword evidence="2" id="KW-1185">Reference proteome</keyword>
<reference evidence="1 2" key="1">
    <citation type="submission" date="2021-02" db="EMBL/GenBank/DDBJ databases">
        <title>Plant Genome Project.</title>
        <authorList>
            <person name="Zhang R.-G."/>
        </authorList>
    </citation>
    <scope>NUCLEOTIDE SEQUENCE [LARGE SCALE GENOMIC DNA]</scope>
    <source>
        <tissue evidence="1">Leaves</tissue>
    </source>
</reference>
<proteinExistence type="predicted"/>
<evidence type="ECO:0000313" key="1">
    <source>
        <dbReference type="EMBL" id="KAH7560509.1"/>
    </source>
</evidence>
<dbReference type="PANTHER" id="PTHR32303:SF10">
    <property type="entry name" value="OUTER MEMBRANE PROTEIN ASSEMBLY FACTOR BAMB"/>
    <property type="match status" value="1"/>
</dbReference>
<gene>
    <name evidence="1" type="ORF">JRO89_XS10G0032800</name>
</gene>
<dbReference type="PANTHER" id="PTHR32303">
    <property type="entry name" value="QUINOPROTEIN ALCOHOL DEHYDROGENASE (CYTOCHROME C)"/>
    <property type="match status" value="1"/>
</dbReference>
<accession>A0ABQ8HHG7</accession>
<organism evidence="1 2">
    <name type="scientific">Xanthoceras sorbifolium</name>
    <dbReference type="NCBI Taxonomy" id="99658"/>
    <lineage>
        <taxon>Eukaryota</taxon>
        <taxon>Viridiplantae</taxon>
        <taxon>Streptophyta</taxon>
        <taxon>Embryophyta</taxon>
        <taxon>Tracheophyta</taxon>
        <taxon>Spermatophyta</taxon>
        <taxon>Magnoliopsida</taxon>
        <taxon>eudicotyledons</taxon>
        <taxon>Gunneridae</taxon>
        <taxon>Pentapetalae</taxon>
        <taxon>rosids</taxon>
        <taxon>malvids</taxon>
        <taxon>Sapindales</taxon>
        <taxon>Sapindaceae</taxon>
        <taxon>Xanthoceroideae</taxon>
        <taxon>Xanthoceras</taxon>
    </lineage>
</organism>
<protein>
    <submittedName>
        <fullName evidence="1">Uncharacterized protein</fullName>
    </submittedName>
</protein>
<comment type="caution">
    <text evidence="1">The sequence shown here is derived from an EMBL/GenBank/DDBJ whole genome shotgun (WGS) entry which is preliminary data.</text>
</comment>
<evidence type="ECO:0000313" key="2">
    <source>
        <dbReference type="Proteomes" id="UP000827721"/>
    </source>
</evidence>
<dbReference type="SUPFAM" id="SSF50998">
    <property type="entry name" value="Quinoprotein alcohol dehydrogenase-like"/>
    <property type="match status" value="1"/>
</dbReference>
<dbReference type="Proteomes" id="UP000827721">
    <property type="component" value="Unassembled WGS sequence"/>
</dbReference>
<sequence>MASSNPSIDISSPAVHGGLQRDSLVKALFCSDTIADEIQTPAAMKHTCTLEPAAPSVADLNTSYYLCLTLLNSFCKLDVEFGEILWKTFMLPDNNGDTGGYAGAAVWGSSPSIDIHRNHDFGEAPMMLSIQVEGLKKDIVVAVQKSGFAWAMDRDIGSHVGLFTRLDMVAWRRRKLGSSH</sequence>